<dbReference type="Proteomes" id="UP000688137">
    <property type="component" value="Unassembled WGS sequence"/>
</dbReference>
<organism evidence="1 2">
    <name type="scientific">Paramecium primaurelia</name>
    <dbReference type="NCBI Taxonomy" id="5886"/>
    <lineage>
        <taxon>Eukaryota</taxon>
        <taxon>Sar</taxon>
        <taxon>Alveolata</taxon>
        <taxon>Ciliophora</taxon>
        <taxon>Intramacronucleata</taxon>
        <taxon>Oligohymenophorea</taxon>
        <taxon>Peniculida</taxon>
        <taxon>Parameciidae</taxon>
        <taxon>Paramecium</taxon>
    </lineage>
</organism>
<sequence length="42" mass="5297">MQVLIKRYPITKYHMRFNNIIIRAQSEETKKQKEDKQLKYER</sequence>
<reference evidence="1" key="1">
    <citation type="submission" date="2021-01" db="EMBL/GenBank/DDBJ databases">
        <authorList>
            <consortium name="Genoscope - CEA"/>
            <person name="William W."/>
        </authorList>
    </citation>
    <scope>NUCLEOTIDE SEQUENCE</scope>
</reference>
<keyword evidence="2" id="KW-1185">Reference proteome</keyword>
<evidence type="ECO:0000313" key="2">
    <source>
        <dbReference type="Proteomes" id="UP000688137"/>
    </source>
</evidence>
<gene>
    <name evidence="1" type="ORF">PPRIM_AZ9-3.1.T1170046</name>
</gene>
<protein>
    <submittedName>
        <fullName evidence="1">Uncharacterized protein</fullName>
    </submittedName>
</protein>
<dbReference type="AlphaFoldDB" id="A0A8S1PFJ6"/>
<name>A0A8S1PFJ6_PARPR</name>
<dbReference type="EMBL" id="CAJJDM010000120">
    <property type="protein sequence ID" value="CAD8101937.1"/>
    <property type="molecule type" value="Genomic_DNA"/>
</dbReference>
<evidence type="ECO:0000313" key="1">
    <source>
        <dbReference type="EMBL" id="CAD8101937.1"/>
    </source>
</evidence>
<comment type="caution">
    <text evidence="1">The sequence shown here is derived from an EMBL/GenBank/DDBJ whole genome shotgun (WGS) entry which is preliminary data.</text>
</comment>
<proteinExistence type="predicted"/>
<accession>A0A8S1PFJ6</accession>